<organism evidence="1 2">
    <name type="scientific">Stenotrophomonas maltophilia</name>
    <name type="common">Pseudomonas maltophilia</name>
    <name type="synonym">Xanthomonas maltophilia</name>
    <dbReference type="NCBI Taxonomy" id="40324"/>
    <lineage>
        <taxon>Bacteria</taxon>
        <taxon>Pseudomonadati</taxon>
        <taxon>Pseudomonadota</taxon>
        <taxon>Gammaproteobacteria</taxon>
        <taxon>Lysobacterales</taxon>
        <taxon>Lysobacteraceae</taxon>
        <taxon>Stenotrophomonas</taxon>
        <taxon>Stenotrophomonas maltophilia group</taxon>
    </lineage>
</organism>
<evidence type="ECO:0000313" key="2">
    <source>
        <dbReference type="Proteomes" id="UP001288387"/>
    </source>
</evidence>
<gene>
    <name evidence="1" type="ORF">U4I38_09270</name>
</gene>
<dbReference type="Proteomes" id="UP001288387">
    <property type="component" value="Unassembled WGS sequence"/>
</dbReference>
<sequence length="98" mass="10808">MSKDWRPSRLGKLFTRSADWSICMDGERVDVVIGAQPYQAFLKSERQLQVSSGLIWSRVEIKVKNGLQVVGDGLLNASAAVFEGKQDNVAEIDDSVPV</sequence>
<feature type="non-terminal residue" evidence="1">
    <location>
        <position position="98"/>
    </location>
</feature>
<reference evidence="1" key="1">
    <citation type="submission" date="2023-12" db="EMBL/GenBank/DDBJ databases">
        <title>'Antibacterial potential of Stenotrophomonas maltophilia cystic fibrosis isolates' (manuscript under preparation).</title>
        <authorList>
            <person name="Crisan C.V."/>
            <person name="Pettis M."/>
            <person name="Goldberg J.B."/>
        </authorList>
    </citation>
    <scope>NUCLEOTIDE SEQUENCE</scope>
    <source>
        <strain evidence="1">CCV129</strain>
    </source>
</reference>
<name>A0AAJ2TLP3_STEMA</name>
<comment type="caution">
    <text evidence="1">The sequence shown here is derived from an EMBL/GenBank/DDBJ whole genome shotgun (WGS) entry which is preliminary data.</text>
</comment>
<accession>A0AAJ2TLP3</accession>
<proteinExistence type="predicted"/>
<dbReference type="RefSeq" id="WP_322540486.1">
    <property type="nucleotide sequence ID" value="NZ_JAXRVB010000008.1"/>
</dbReference>
<dbReference type="EMBL" id="JAXRVB010000008">
    <property type="protein sequence ID" value="MDZ5764663.1"/>
    <property type="molecule type" value="Genomic_DNA"/>
</dbReference>
<protein>
    <submittedName>
        <fullName evidence="1">Uncharacterized protein</fullName>
    </submittedName>
</protein>
<dbReference type="AlphaFoldDB" id="A0AAJ2TLP3"/>
<evidence type="ECO:0000313" key="1">
    <source>
        <dbReference type="EMBL" id="MDZ5764663.1"/>
    </source>
</evidence>